<keyword evidence="3" id="KW-0949">S-adenosyl-L-methionine</keyword>
<gene>
    <name evidence="4" type="ORF">SPARVUS_LOCUS4394377</name>
</gene>
<dbReference type="PANTHER" id="PTHR46165">
    <property type="entry name" value="SET AND MYND DOMAIN-CONTAINING PROTEIN 4"/>
    <property type="match status" value="1"/>
</dbReference>
<protein>
    <submittedName>
        <fullName evidence="4">Uncharacterized protein</fullName>
    </submittedName>
</protein>
<dbReference type="InterPro" id="IPR011990">
    <property type="entry name" value="TPR-like_helical_dom_sf"/>
</dbReference>
<evidence type="ECO:0000313" key="5">
    <source>
        <dbReference type="Proteomes" id="UP001162483"/>
    </source>
</evidence>
<feature type="non-terminal residue" evidence="4">
    <location>
        <position position="1"/>
    </location>
</feature>
<comment type="caution">
    <text evidence="4">The sequence shown here is derived from an EMBL/GenBank/DDBJ whole genome shotgun (WGS) entry which is preliminary data.</text>
</comment>
<sequence>RPTVKASCEFCCDKCHAALEGDNILRCFSLSCSHTVRRQQLVLRLQNLQKAVQKAREHIQENHPDVAIGLLTSCLSEASEFLSNNHMLVGEIFDHLAQGEASRGDWVTAARHLKKSIQIVTQRFGASSLEVGHELFKLAQILFNGVADALSTIVRAQHILCLHYGPDHCLIQELHEMKTCLQELPGMDASLERKCYS</sequence>
<evidence type="ECO:0000256" key="3">
    <source>
        <dbReference type="ARBA" id="ARBA00022691"/>
    </source>
</evidence>
<keyword evidence="2" id="KW-0808">Transferase</keyword>
<dbReference type="EMBL" id="CATNWA010008143">
    <property type="protein sequence ID" value="CAI9555487.1"/>
    <property type="molecule type" value="Genomic_DNA"/>
</dbReference>
<evidence type="ECO:0000256" key="2">
    <source>
        <dbReference type="ARBA" id="ARBA00022679"/>
    </source>
</evidence>
<keyword evidence="5" id="KW-1185">Reference proteome</keyword>
<evidence type="ECO:0000256" key="1">
    <source>
        <dbReference type="ARBA" id="ARBA00022603"/>
    </source>
</evidence>
<dbReference type="PANTHER" id="PTHR46165:SF2">
    <property type="entry name" value="SET AND MYND DOMAIN-CONTAINING PROTEIN 4"/>
    <property type="match status" value="1"/>
</dbReference>
<dbReference type="InterPro" id="IPR052097">
    <property type="entry name" value="SET-MYND_domain_protein"/>
</dbReference>
<accession>A0ABN9C7C7</accession>
<dbReference type="Proteomes" id="UP001162483">
    <property type="component" value="Unassembled WGS sequence"/>
</dbReference>
<keyword evidence="1" id="KW-0489">Methyltransferase</keyword>
<organism evidence="4 5">
    <name type="scientific">Staurois parvus</name>
    <dbReference type="NCBI Taxonomy" id="386267"/>
    <lineage>
        <taxon>Eukaryota</taxon>
        <taxon>Metazoa</taxon>
        <taxon>Chordata</taxon>
        <taxon>Craniata</taxon>
        <taxon>Vertebrata</taxon>
        <taxon>Euteleostomi</taxon>
        <taxon>Amphibia</taxon>
        <taxon>Batrachia</taxon>
        <taxon>Anura</taxon>
        <taxon>Neobatrachia</taxon>
        <taxon>Ranoidea</taxon>
        <taxon>Ranidae</taxon>
        <taxon>Staurois</taxon>
    </lineage>
</organism>
<reference evidence="4" key="1">
    <citation type="submission" date="2023-05" db="EMBL/GenBank/DDBJ databases">
        <authorList>
            <person name="Stuckert A."/>
        </authorList>
    </citation>
    <scope>NUCLEOTIDE SEQUENCE</scope>
</reference>
<name>A0ABN9C7C7_9NEOB</name>
<evidence type="ECO:0000313" key="4">
    <source>
        <dbReference type="EMBL" id="CAI9555487.1"/>
    </source>
</evidence>
<dbReference type="Gene3D" id="1.25.40.10">
    <property type="entry name" value="Tetratricopeptide repeat domain"/>
    <property type="match status" value="1"/>
</dbReference>
<proteinExistence type="predicted"/>